<feature type="region of interest" description="Disordered" evidence="8">
    <location>
        <begin position="462"/>
        <end position="488"/>
    </location>
</feature>
<evidence type="ECO:0000256" key="1">
    <source>
        <dbReference type="ARBA" id="ARBA00000382"/>
    </source>
</evidence>
<evidence type="ECO:0000259" key="11">
    <source>
        <dbReference type="Pfam" id="PF10290"/>
    </source>
</evidence>
<keyword evidence="5" id="KW-0378">Hydrolase</keyword>
<reference evidence="12" key="1">
    <citation type="journal article" date="2023" name="Mol. Phylogenet. Evol.">
        <title>Genome-scale phylogeny and comparative genomics of the fungal order Sordariales.</title>
        <authorList>
            <person name="Hensen N."/>
            <person name="Bonometti L."/>
            <person name="Westerberg I."/>
            <person name="Brannstrom I.O."/>
            <person name="Guillou S."/>
            <person name="Cros-Aarteil S."/>
            <person name="Calhoun S."/>
            <person name="Haridas S."/>
            <person name="Kuo A."/>
            <person name="Mondo S."/>
            <person name="Pangilinan J."/>
            <person name="Riley R."/>
            <person name="LaButti K."/>
            <person name="Andreopoulos B."/>
            <person name="Lipzen A."/>
            <person name="Chen C."/>
            <person name="Yan M."/>
            <person name="Daum C."/>
            <person name="Ng V."/>
            <person name="Clum A."/>
            <person name="Steindorff A."/>
            <person name="Ohm R.A."/>
            <person name="Martin F."/>
            <person name="Silar P."/>
            <person name="Natvig D.O."/>
            <person name="Lalanne C."/>
            <person name="Gautier V."/>
            <person name="Ament-Velasquez S.L."/>
            <person name="Kruys A."/>
            <person name="Hutchinson M.I."/>
            <person name="Powell A.J."/>
            <person name="Barry K."/>
            <person name="Miller A.N."/>
            <person name="Grigoriev I.V."/>
            <person name="Debuchy R."/>
            <person name="Gladieux P."/>
            <person name="Hiltunen Thoren M."/>
            <person name="Johannesson H."/>
        </authorList>
    </citation>
    <scope>NUCLEOTIDE SEQUENCE</scope>
    <source>
        <strain evidence="12">CBS 757.83</strain>
    </source>
</reference>
<evidence type="ECO:0000259" key="10">
    <source>
        <dbReference type="Pfam" id="PF10287"/>
    </source>
</evidence>
<dbReference type="InterPro" id="IPR018807">
    <property type="entry name" value="YJL171C/Tos1_N"/>
</dbReference>
<dbReference type="AlphaFoldDB" id="A0AAN6T506"/>
<dbReference type="EC" id="3.2.1.39" evidence="3"/>
<accession>A0AAN6T506</accession>
<dbReference type="GO" id="GO:0009277">
    <property type="term" value="C:fungal-type cell wall"/>
    <property type="evidence" value="ECO:0007669"/>
    <property type="project" value="TreeGrafter"/>
</dbReference>
<keyword evidence="4 9" id="KW-0732">Signal</keyword>
<gene>
    <name evidence="12" type="ORF">N658DRAFT_520625</name>
</gene>
<keyword evidence="7" id="KW-0961">Cell wall biogenesis/degradation</keyword>
<feature type="domain" description="Cell wall protein YJL171C/Tos1 N-terminal" evidence="11">
    <location>
        <begin position="45"/>
        <end position="109"/>
    </location>
</feature>
<dbReference type="GO" id="GO:0071555">
    <property type="term" value="P:cell wall organization"/>
    <property type="evidence" value="ECO:0007669"/>
    <property type="project" value="UniProtKB-KW"/>
</dbReference>
<dbReference type="PANTHER" id="PTHR31737:SF2">
    <property type="entry name" value="PROTEIN TOS1"/>
    <property type="match status" value="1"/>
</dbReference>
<evidence type="ECO:0000256" key="2">
    <source>
        <dbReference type="ARBA" id="ARBA00006055"/>
    </source>
</evidence>
<dbReference type="Proteomes" id="UP001305647">
    <property type="component" value="Unassembled WGS sequence"/>
</dbReference>
<evidence type="ECO:0000313" key="13">
    <source>
        <dbReference type="Proteomes" id="UP001305647"/>
    </source>
</evidence>
<reference evidence="12" key="2">
    <citation type="submission" date="2023-05" db="EMBL/GenBank/DDBJ databases">
        <authorList>
            <consortium name="Lawrence Berkeley National Laboratory"/>
            <person name="Steindorff A."/>
            <person name="Hensen N."/>
            <person name="Bonometti L."/>
            <person name="Westerberg I."/>
            <person name="Brannstrom I.O."/>
            <person name="Guillou S."/>
            <person name="Cros-Aarteil S."/>
            <person name="Calhoun S."/>
            <person name="Haridas S."/>
            <person name="Kuo A."/>
            <person name="Mondo S."/>
            <person name="Pangilinan J."/>
            <person name="Riley R."/>
            <person name="Labutti K."/>
            <person name="Andreopoulos B."/>
            <person name="Lipzen A."/>
            <person name="Chen C."/>
            <person name="Yanf M."/>
            <person name="Daum C."/>
            <person name="Ng V."/>
            <person name="Clum A."/>
            <person name="Ohm R."/>
            <person name="Martin F."/>
            <person name="Silar P."/>
            <person name="Natvig D."/>
            <person name="Lalanne C."/>
            <person name="Gautier V."/>
            <person name="Ament-Velasquez S.L."/>
            <person name="Kruys A."/>
            <person name="Hutchinson M.I."/>
            <person name="Powell A.J."/>
            <person name="Barry K."/>
            <person name="Miller A.N."/>
            <person name="Grigoriev I.V."/>
            <person name="Debuchy R."/>
            <person name="Gladieux P."/>
            <person name="Thoren M.H."/>
            <person name="Johannesson H."/>
        </authorList>
    </citation>
    <scope>NUCLEOTIDE SEQUENCE</scope>
    <source>
        <strain evidence="12">CBS 757.83</strain>
    </source>
</reference>
<evidence type="ECO:0000256" key="7">
    <source>
        <dbReference type="ARBA" id="ARBA00023316"/>
    </source>
</evidence>
<feature type="region of interest" description="Disordered" evidence="8">
    <location>
        <begin position="138"/>
        <end position="174"/>
    </location>
</feature>
<evidence type="ECO:0000256" key="5">
    <source>
        <dbReference type="ARBA" id="ARBA00022801"/>
    </source>
</evidence>
<dbReference type="PANTHER" id="PTHR31737">
    <property type="entry name" value="PROTEIN TOS1"/>
    <property type="match status" value="1"/>
</dbReference>
<feature type="domain" description="Cell wall protein YJL171C/Tos1 C-terminal" evidence="10">
    <location>
        <begin position="353"/>
        <end position="581"/>
    </location>
</feature>
<evidence type="ECO:0000256" key="6">
    <source>
        <dbReference type="ARBA" id="ARBA00023295"/>
    </source>
</evidence>
<evidence type="ECO:0000256" key="9">
    <source>
        <dbReference type="SAM" id="SignalP"/>
    </source>
</evidence>
<comment type="similarity">
    <text evidence="2">Belongs to the PGA52 family.</text>
</comment>
<evidence type="ECO:0000256" key="4">
    <source>
        <dbReference type="ARBA" id="ARBA00022729"/>
    </source>
</evidence>
<proteinExistence type="inferred from homology"/>
<keyword evidence="6" id="KW-0326">Glycosidase</keyword>
<dbReference type="InterPro" id="IPR018805">
    <property type="entry name" value="YJL171C/Tos1_C"/>
</dbReference>
<evidence type="ECO:0000256" key="8">
    <source>
        <dbReference type="SAM" id="MobiDB-lite"/>
    </source>
</evidence>
<evidence type="ECO:0000256" key="3">
    <source>
        <dbReference type="ARBA" id="ARBA00012780"/>
    </source>
</evidence>
<feature type="compositionally biased region" description="Low complexity" evidence="8">
    <location>
        <begin position="462"/>
        <end position="483"/>
    </location>
</feature>
<dbReference type="EMBL" id="MU863625">
    <property type="protein sequence ID" value="KAK4105415.1"/>
    <property type="molecule type" value="Genomic_DNA"/>
</dbReference>
<dbReference type="Pfam" id="PF10287">
    <property type="entry name" value="YJL171C_Tos1_C"/>
    <property type="match status" value="1"/>
</dbReference>
<keyword evidence="13" id="KW-1185">Reference proteome</keyword>
<evidence type="ECO:0000313" key="12">
    <source>
        <dbReference type="EMBL" id="KAK4105415.1"/>
    </source>
</evidence>
<protein>
    <recommendedName>
        <fullName evidence="3">glucan endo-1,3-beta-D-glucosidase</fullName>
        <ecNumber evidence="3">3.2.1.39</ecNumber>
    </recommendedName>
</protein>
<sequence>MRHDILATLLVMAGTARGALKPSLELCEGTSFLEAGIYYCQKVQRITYENVGTLGQPSQYQEVAHMDQQTGKCQFGPRQISGPFGPFDEPLSLHFRGPLNLKQVAVYMPRAPYSKTSQSTSKRTAGVSDVEATRNLDREQRRTPPMGHNQPLMKGSANKTRWSPPIINRGNQSKPLPPVVNITVPANNTYRFPMWRIPGFSTPPSMTTAVSSSGLLTSTATGAPASCAVRLSLRPSAMAMSSSSSSGSTLSSTAGVGSSMTHTRESLSVVPIPRESLSVVPISNTEASRTRCGNTTVSSPSSVSPTSSMSVSFTSTSSFTTSTTSYSVVPIIGSQPSASPAQNPSGGNVLANDFVRTGYYNADKQKAVGLMFLGNYGGQGSGIYTPTFGNSLSYLNADGTGGAPGPAILKDTLLLSSQEATLVTDQPCDDSCGYIQPGAVAYEGFAGPSKIFLLEFSMPHPTTNTTNSTNTNSTNTNSTSTSNGNDKPAIRLLNARVPYTAQYPNNNPNTNTNKCNCWPACGELDVFAVLSPGSDKASTSLRAVGTEGRDYNYFERPVDVGGPVRVVVVMDGERGEVTVGVLGGGGEDSAGEGRAG</sequence>
<name>A0AAN6T506_9PEZI</name>
<comment type="caution">
    <text evidence="12">The sequence shown here is derived from an EMBL/GenBank/DDBJ whole genome shotgun (WGS) entry which is preliminary data.</text>
</comment>
<feature type="signal peptide" evidence="9">
    <location>
        <begin position="1"/>
        <end position="18"/>
    </location>
</feature>
<organism evidence="12 13">
    <name type="scientific">Parathielavia hyrcaniae</name>
    <dbReference type="NCBI Taxonomy" id="113614"/>
    <lineage>
        <taxon>Eukaryota</taxon>
        <taxon>Fungi</taxon>
        <taxon>Dikarya</taxon>
        <taxon>Ascomycota</taxon>
        <taxon>Pezizomycotina</taxon>
        <taxon>Sordariomycetes</taxon>
        <taxon>Sordariomycetidae</taxon>
        <taxon>Sordariales</taxon>
        <taxon>Chaetomiaceae</taxon>
        <taxon>Parathielavia</taxon>
    </lineage>
</organism>
<feature type="chain" id="PRO_5042959312" description="glucan endo-1,3-beta-D-glucosidase" evidence="9">
    <location>
        <begin position="19"/>
        <end position="596"/>
    </location>
</feature>
<dbReference type="GO" id="GO:0042973">
    <property type="term" value="F:glucan endo-1,3-beta-D-glucosidase activity"/>
    <property type="evidence" value="ECO:0007669"/>
    <property type="project" value="UniProtKB-EC"/>
</dbReference>
<comment type="catalytic activity">
    <reaction evidence="1">
        <text>Hydrolysis of (1-&gt;3)-beta-D-glucosidic linkages in (1-&gt;3)-beta-D-glucans.</text>
        <dbReference type="EC" id="3.2.1.39"/>
    </reaction>
</comment>
<dbReference type="Pfam" id="PF10290">
    <property type="entry name" value="YJL171C_Tos1_N"/>
    <property type="match status" value="1"/>
</dbReference>